<organism evidence="1 2">
    <name type="scientific">Arenibacter certesii</name>
    <dbReference type="NCBI Taxonomy" id="228955"/>
    <lineage>
        <taxon>Bacteria</taxon>
        <taxon>Pseudomonadati</taxon>
        <taxon>Bacteroidota</taxon>
        <taxon>Flavobacteriia</taxon>
        <taxon>Flavobacteriales</taxon>
        <taxon>Flavobacteriaceae</taxon>
        <taxon>Arenibacter</taxon>
    </lineage>
</organism>
<keyword evidence="2" id="KW-1185">Reference proteome</keyword>
<name>A0A918IUD5_9FLAO</name>
<reference evidence="1" key="2">
    <citation type="submission" date="2020-09" db="EMBL/GenBank/DDBJ databases">
        <authorList>
            <person name="Sun Q."/>
            <person name="Kim S."/>
        </authorList>
    </citation>
    <scope>NUCLEOTIDE SEQUENCE</scope>
    <source>
        <strain evidence="1">KCTC 12113</strain>
    </source>
</reference>
<reference evidence="1" key="1">
    <citation type="journal article" date="2014" name="Int. J. Syst. Evol. Microbiol.">
        <title>Complete genome sequence of Corynebacterium casei LMG S-19264T (=DSM 44701T), isolated from a smear-ripened cheese.</title>
        <authorList>
            <consortium name="US DOE Joint Genome Institute (JGI-PGF)"/>
            <person name="Walter F."/>
            <person name="Albersmeier A."/>
            <person name="Kalinowski J."/>
            <person name="Ruckert C."/>
        </authorList>
    </citation>
    <scope>NUCLEOTIDE SEQUENCE</scope>
    <source>
        <strain evidence="1">KCTC 12113</strain>
    </source>
</reference>
<dbReference type="Proteomes" id="UP000634668">
    <property type="component" value="Unassembled WGS sequence"/>
</dbReference>
<evidence type="ECO:0000313" key="1">
    <source>
        <dbReference type="EMBL" id="GGW30493.1"/>
    </source>
</evidence>
<dbReference type="InterPro" id="IPR027961">
    <property type="entry name" value="DUF4442"/>
</dbReference>
<comment type="caution">
    <text evidence="1">The sequence shown here is derived from an EMBL/GenBank/DDBJ whole genome shotgun (WGS) entry which is preliminary data.</text>
</comment>
<dbReference type="SUPFAM" id="SSF54637">
    <property type="entry name" value="Thioesterase/thiol ester dehydrase-isomerase"/>
    <property type="match status" value="1"/>
</dbReference>
<protein>
    <submittedName>
        <fullName evidence="1">Thioesterase</fullName>
    </submittedName>
</protein>
<evidence type="ECO:0000313" key="2">
    <source>
        <dbReference type="Proteomes" id="UP000634668"/>
    </source>
</evidence>
<accession>A0A918IUD5</accession>
<sequence length="181" mass="20350">MQSKVLYIKKTLTFVDSSFLVTLAQIKPSHMASETSKINTFCFFKLPAAWWTGVRLRYIDEQKAVVTVRYRWVNQNPFKSMFWAVQGMAAELSTGAMVMGQIRKSGKKISMLVANNNANFSKKATGKITFTCEDGHLIKEAISKTLSSGEGQTVWMKSIGVNEEGIVVSTFNFEWTVKVKN</sequence>
<dbReference type="InterPro" id="IPR029069">
    <property type="entry name" value="HotDog_dom_sf"/>
</dbReference>
<proteinExistence type="predicted"/>
<dbReference type="Pfam" id="PF14539">
    <property type="entry name" value="DUF4442"/>
    <property type="match status" value="1"/>
</dbReference>
<dbReference type="EMBL" id="BMWP01000008">
    <property type="protein sequence ID" value="GGW30493.1"/>
    <property type="molecule type" value="Genomic_DNA"/>
</dbReference>
<dbReference type="AlphaFoldDB" id="A0A918IUD5"/>
<gene>
    <name evidence="1" type="ORF">GCM10007383_14630</name>
</gene>
<dbReference type="Gene3D" id="3.10.129.10">
    <property type="entry name" value="Hotdog Thioesterase"/>
    <property type="match status" value="1"/>
</dbReference>